<evidence type="ECO:0000313" key="3">
    <source>
        <dbReference type="EMBL" id="GAQ87663.1"/>
    </source>
</evidence>
<dbReference type="PANTHER" id="PTHR10772">
    <property type="entry name" value="10 KDA HEAT SHOCK PROTEIN"/>
    <property type="match status" value="1"/>
</dbReference>
<dbReference type="SUPFAM" id="SSF50129">
    <property type="entry name" value="GroES-like"/>
    <property type="match status" value="1"/>
</dbReference>
<dbReference type="Proteomes" id="UP000054558">
    <property type="component" value="Unassembled WGS sequence"/>
</dbReference>
<comment type="similarity">
    <text evidence="2">Belongs to the GroES chaperonin family.</text>
</comment>
<dbReference type="OMA" id="AFPVKTT"/>
<accession>A0A1Y1IAS1</accession>
<dbReference type="GO" id="GO:0044183">
    <property type="term" value="F:protein folding chaperone"/>
    <property type="evidence" value="ECO:0007669"/>
    <property type="project" value="InterPro"/>
</dbReference>
<dbReference type="InterPro" id="IPR020818">
    <property type="entry name" value="Chaperonin_GroES"/>
</dbReference>
<evidence type="ECO:0000256" key="2">
    <source>
        <dbReference type="RuleBase" id="RU003479"/>
    </source>
</evidence>
<dbReference type="Gene3D" id="2.30.33.40">
    <property type="entry name" value="GroES chaperonin"/>
    <property type="match status" value="1"/>
</dbReference>
<protein>
    <submittedName>
        <fullName evidence="3">Chaperonin 10 Kd subunit</fullName>
    </submittedName>
</protein>
<gene>
    <name evidence="3" type="ORF">KFL_003680130</name>
</gene>
<proteinExistence type="inferred from homology"/>
<dbReference type="Pfam" id="PF00166">
    <property type="entry name" value="Cpn10"/>
    <property type="match status" value="1"/>
</dbReference>
<organism evidence="3 4">
    <name type="scientific">Klebsormidium nitens</name>
    <name type="common">Green alga</name>
    <name type="synonym">Ulothrix nitens</name>
    <dbReference type="NCBI Taxonomy" id="105231"/>
    <lineage>
        <taxon>Eukaryota</taxon>
        <taxon>Viridiplantae</taxon>
        <taxon>Streptophyta</taxon>
        <taxon>Klebsormidiophyceae</taxon>
        <taxon>Klebsormidiales</taxon>
        <taxon>Klebsormidiaceae</taxon>
        <taxon>Klebsormidium</taxon>
    </lineage>
</organism>
<dbReference type="PRINTS" id="PR00297">
    <property type="entry name" value="CHAPERONIN10"/>
</dbReference>
<dbReference type="AlphaFoldDB" id="A0A1Y1IAS1"/>
<evidence type="ECO:0000313" key="4">
    <source>
        <dbReference type="Proteomes" id="UP000054558"/>
    </source>
</evidence>
<keyword evidence="4" id="KW-1185">Reference proteome</keyword>
<dbReference type="STRING" id="105231.A0A1Y1IAS1"/>
<dbReference type="GO" id="GO:0005524">
    <property type="term" value="F:ATP binding"/>
    <property type="evidence" value="ECO:0007669"/>
    <property type="project" value="InterPro"/>
</dbReference>
<dbReference type="OrthoDB" id="184876at2759"/>
<dbReference type="InterPro" id="IPR037124">
    <property type="entry name" value="Chaperonin_GroES_sf"/>
</dbReference>
<sequence>MSSMTMSRSVALSGPSACAAADLRASSLSSNLATTPSPVGQRLPMLGFSGSKQNCSRRACRVVSVRALTNNEVDIEKVQPMGDRLFVRVDDAPQATAGGILLPKSSTSSEKFLLGEVLAVGKEASGAYSKGQRVLFTDLHTQEVNLGSRKDKLAFVKAKDLLGVVE</sequence>
<reference evidence="3 4" key="1">
    <citation type="journal article" date="2014" name="Nat. Commun.">
        <title>Klebsormidium flaccidum genome reveals primary factors for plant terrestrial adaptation.</title>
        <authorList>
            <person name="Hori K."/>
            <person name="Maruyama F."/>
            <person name="Fujisawa T."/>
            <person name="Togashi T."/>
            <person name="Yamamoto N."/>
            <person name="Seo M."/>
            <person name="Sato S."/>
            <person name="Yamada T."/>
            <person name="Mori H."/>
            <person name="Tajima N."/>
            <person name="Moriyama T."/>
            <person name="Ikeuchi M."/>
            <person name="Watanabe M."/>
            <person name="Wada H."/>
            <person name="Kobayashi K."/>
            <person name="Saito M."/>
            <person name="Masuda T."/>
            <person name="Sasaki-Sekimoto Y."/>
            <person name="Mashiguchi K."/>
            <person name="Awai K."/>
            <person name="Shimojima M."/>
            <person name="Masuda S."/>
            <person name="Iwai M."/>
            <person name="Nobusawa T."/>
            <person name="Narise T."/>
            <person name="Kondo S."/>
            <person name="Saito H."/>
            <person name="Sato R."/>
            <person name="Murakawa M."/>
            <person name="Ihara Y."/>
            <person name="Oshima-Yamada Y."/>
            <person name="Ohtaka K."/>
            <person name="Satoh M."/>
            <person name="Sonobe K."/>
            <person name="Ishii M."/>
            <person name="Ohtani R."/>
            <person name="Kanamori-Sato M."/>
            <person name="Honoki R."/>
            <person name="Miyazaki D."/>
            <person name="Mochizuki H."/>
            <person name="Umetsu J."/>
            <person name="Higashi K."/>
            <person name="Shibata D."/>
            <person name="Kamiya Y."/>
            <person name="Sato N."/>
            <person name="Nakamura Y."/>
            <person name="Tabata S."/>
            <person name="Ida S."/>
            <person name="Kurokawa K."/>
            <person name="Ohta H."/>
        </authorList>
    </citation>
    <scope>NUCLEOTIDE SEQUENCE [LARGE SCALE GENOMIC DNA]</scope>
    <source>
        <strain evidence="3 4">NIES-2285</strain>
    </source>
</reference>
<dbReference type="EMBL" id="DF237317">
    <property type="protein sequence ID" value="GAQ87663.1"/>
    <property type="molecule type" value="Genomic_DNA"/>
</dbReference>
<evidence type="ECO:0000256" key="1">
    <source>
        <dbReference type="ARBA" id="ARBA00023186"/>
    </source>
</evidence>
<dbReference type="InterPro" id="IPR011032">
    <property type="entry name" value="GroES-like_sf"/>
</dbReference>
<keyword evidence="1 2" id="KW-0143">Chaperone</keyword>
<dbReference type="PANTHER" id="PTHR10772:SF13">
    <property type="entry name" value="10 KDA CHAPERONIN 1, CHLOROPLASTIC-RELATED"/>
    <property type="match status" value="1"/>
</dbReference>
<dbReference type="CDD" id="cd00320">
    <property type="entry name" value="cpn10"/>
    <property type="match status" value="1"/>
</dbReference>
<name>A0A1Y1IAS1_KLENI</name>
<dbReference type="SMART" id="SM00883">
    <property type="entry name" value="Cpn10"/>
    <property type="match status" value="1"/>
</dbReference>